<organism evidence="2 3">
    <name type="scientific">Meloidogyne enterolobii</name>
    <name type="common">Root-knot nematode worm</name>
    <name type="synonym">Meloidogyne mayaguensis</name>
    <dbReference type="NCBI Taxonomy" id="390850"/>
    <lineage>
        <taxon>Eukaryota</taxon>
        <taxon>Metazoa</taxon>
        <taxon>Ecdysozoa</taxon>
        <taxon>Nematoda</taxon>
        <taxon>Chromadorea</taxon>
        <taxon>Rhabditida</taxon>
        <taxon>Tylenchina</taxon>
        <taxon>Tylenchomorpha</taxon>
        <taxon>Tylenchoidea</taxon>
        <taxon>Meloidogynidae</taxon>
        <taxon>Meloidogyninae</taxon>
        <taxon>Meloidogyne</taxon>
    </lineage>
</organism>
<accession>A0A6V7XU46</accession>
<keyword evidence="1" id="KW-0812">Transmembrane</keyword>
<evidence type="ECO:0000313" key="3">
    <source>
        <dbReference type="Proteomes" id="UP000580250"/>
    </source>
</evidence>
<reference evidence="2 3" key="1">
    <citation type="submission" date="2020-08" db="EMBL/GenBank/DDBJ databases">
        <authorList>
            <person name="Koutsovoulos G."/>
            <person name="Danchin GJ E."/>
        </authorList>
    </citation>
    <scope>NUCLEOTIDE SEQUENCE [LARGE SCALE GENOMIC DNA]</scope>
</reference>
<gene>
    <name evidence="2" type="ORF">MENT_LOCUS56524</name>
</gene>
<evidence type="ECO:0000256" key="1">
    <source>
        <dbReference type="SAM" id="Phobius"/>
    </source>
</evidence>
<dbReference type="Proteomes" id="UP000580250">
    <property type="component" value="Unassembled WGS sequence"/>
</dbReference>
<dbReference type="AlphaFoldDB" id="A0A6V7XU46"/>
<keyword evidence="1" id="KW-0472">Membrane</keyword>
<dbReference type="EMBL" id="CAJEWN010002271">
    <property type="protein sequence ID" value="CAD2202870.1"/>
    <property type="molecule type" value="Genomic_DNA"/>
</dbReference>
<feature type="transmembrane region" description="Helical" evidence="1">
    <location>
        <begin position="39"/>
        <end position="57"/>
    </location>
</feature>
<sequence>MKSFNSLSILLLLLLHNTFEAFFLNYCLALPFFVHFKRFYIAKIFLFCKYIFIFLLLGNLVPQYFYAEFLCKIYLFIY</sequence>
<proteinExistence type="predicted"/>
<comment type="caution">
    <text evidence="2">The sequence shown here is derived from an EMBL/GenBank/DDBJ whole genome shotgun (WGS) entry which is preliminary data.</text>
</comment>
<evidence type="ECO:0000313" key="2">
    <source>
        <dbReference type="EMBL" id="CAD2202870.1"/>
    </source>
</evidence>
<name>A0A6V7XU46_MELEN</name>
<protein>
    <submittedName>
        <fullName evidence="2">Uncharacterized protein</fullName>
    </submittedName>
</protein>
<keyword evidence="1" id="KW-1133">Transmembrane helix</keyword>